<dbReference type="AlphaFoldDB" id="A0A4Y1MWS4"/>
<reference evidence="2" key="1">
    <citation type="submission" date="2017-12" db="EMBL/GenBank/DDBJ databases">
        <authorList>
            <person name="Martens C."/>
            <person name="Dahlstrom E."/>
            <person name="Barbian K."/>
            <person name="Sykora L."/>
            <person name="Ricklefs S."/>
            <person name="Bruno D."/>
            <person name="Anzick I."/>
            <person name="Myles I."/>
            <person name="Datta S.K."/>
        </authorList>
    </citation>
    <scope>NUCLEOTIDE SEQUENCE</scope>
    <source>
        <strain evidence="2">AD2</strain>
    </source>
</reference>
<evidence type="ECO:0000256" key="1">
    <source>
        <dbReference type="SAM" id="MobiDB-lite"/>
    </source>
</evidence>
<evidence type="ECO:0000313" key="2">
    <source>
        <dbReference type="EMBL" id="AWV21983.1"/>
    </source>
</evidence>
<accession>A0A4Y1MWS4</accession>
<gene>
    <name evidence="2" type="ORF">RADP37_04229</name>
</gene>
<sequence>MAIPRGRLRLPPDPPTAGDMVYPRTLPFAGSSWLPPACGPIPGSGWDQQGARKKKDTLSALAAPAAAGKHRFPA</sequence>
<feature type="region of interest" description="Disordered" evidence="1">
    <location>
        <begin position="39"/>
        <end position="74"/>
    </location>
</feature>
<name>A0A4Y1MWS4_9PROT</name>
<organism evidence="2">
    <name type="scientific">Roseomonas mucosa</name>
    <dbReference type="NCBI Taxonomy" id="207340"/>
    <lineage>
        <taxon>Bacteria</taxon>
        <taxon>Pseudomonadati</taxon>
        <taxon>Pseudomonadota</taxon>
        <taxon>Alphaproteobacteria</taxon>
        <taxon>Acetobacterales</taxon>
        <taxon>Roseomonadaceae</taxon>
        <taxon>Roseomonas</taxon>
    </lineage>
</organism>
<proteinExistence type="predicted"/>
<dbReference type="EMBL" id="CP025189">
    <property type="protein sequence ID" value="AWV21983.1"/>
    <property type="molecule type" value="Genomic_DNA"/>
</dbReference>
<protein>
    <submittedName>
        <fullName evidence="2">Uncharacterized protein</fullName>
    </submittedName>
</protein>